<dbReference type="PANTHER" id="PTHR31973">
    <property type="entry name" value="POLYPROTEIN, PUTATIVE-RELATED"/>
    <property type="match status" value="1"/>
</dbReference>
<evidence type="ECO:0000256" key="5">
    <source>
        <dbReference type="SAM" id="MobiDB-lite"/>
    </source>
</evidence>
<dbReference type="AlphaFoldDB" id="A0AAW2X3W1"/>
<evidence type="ECO:0000313" key="7">
    <source>
        <dbReference type="EMBL" id="KAL0448599.1"/>
    </source>
</evidence>
<evidence type="ECO:0000256" key="4">
    <source>
        <dbReference type="PROSITE-ProRule" id="PRU00325"/>
    </source>
</evidence>
<feature type="compositionally biased region" description="Acidic residues" evidence="5">
    <location>
        <begin position="166"/>
        <end position="179"/>
    </location>
</feature>
<reference evidence="7" key="1">
    <citation type="submission" date="2020-06" db="EMBL/GenBank/DDBJ databases">
        <authorList>
            <person name="Li T."/>
            <person name="Hu X."/>
            <person name="Zhang T."/>
            <person name="Song X."/>
            <person name="Zhang H."/>
            <person name="Dai N."/>
            <person name="Sheng W."/>
            <person name="Hou X."/>
            <person name="Wei L."/>
        </authorList>
    </citation>
    <scope>NUCLEOTIDE SEQUENCE</scope>
    <source>
        <strain evidence="7">KEN1</strain>
        <tissue evidence="7">Leaf</tissue>
    </source>
</reference>
<protein>
    <recommendedName>
        <fullName evidence="6">SWIM-type domain-containing protein</fullName>
    </recommendedName>
</protein>
<dbReference type="SMART" id="SM00575">
    <property type="entry name" value="ZnF_PMZ"/>
    <property type="match status" value="1"/>
</dbReference>
<feature type="compositionally biased region" description="Polar residues" evidence="5">
    <location>
        <begin position="758"/>
        <end position="767"/>
    </location>
</feature>
<dbReference type="PROSITE" id="PS50966">
    <property type="entry name" value="ZF_SWIM"/>
    <property type="match status" value="1"/>
</dbReference>
<reference evidence="7" key="2">
    <citation type="journal article" date="2024" name="Plant">
        <title>Genomic evolution and insights into agronomic trait innovations of Sesamum species.</title>
        <authorList>
            <person name="Miao H."/>
            <person name="Wang L."/>
            <person name="Qu L."/>
            <person name="Liu H."/>
            <person name="Sun Y."/>
            <person name="Le M."/>
            <person name="Wang Q."/>
            <person name="Wei S."/>
            <person name="Zheng Y."/>
            <person name="Lin W."/>
            <person name="Duan Y."/>
            <person name="Cao H."/>
            <person name="Xiong S."/>
            <person name="Wang X."/>
            <person name="Wei L."/>
            <person name="Li C."/>
            <person name="Ma Q."/>
            <person name="Ju M."/>
            <person name="Zhao R."/>
            <person name="Li G."/>
            <person name="Mu C."/>
            <person name="Tian Q."/>
            <person name="Mei H."/>
            <person name="Zhang T."/>
            <person name="Gao T."/>
            <person name="Zhang H."/>
        </authorList>
    </citation>
    <scope>NUCLEOTIDE SEQUENCE</scope>
    <source>
        <strain evidence="7">KEN1</strain>
    </source>
</reference>
<dbReference type="EMBL" id="JACGWN010000005">
    <property type="protein sequence ID" value="KAL0448599.1"/>
    <property type="molecule type" value="Genomic_DNA"/>
</dbReference>
<evidence type="ECO:0000256" key="3">
    <source>
        <dbReference type="ARBA" id="ARBA00022833"/>
    </source>
</evidence>
<feature type="compositionally biased region" description="Basic and acidic residues" evidence="5">
    <location>
        <begin position="180"/>
        <end position="189"/>
    </location>
</feature>
<organism evidence="7">
    <name type="scientific">Sesamum latifolium</name>
    <dbReference type="NCBI Taxonomy" id="2727402"/>
    <lineage>
        <taxon>Eukaryota</taxon>
        <taxon>Viridiplantae</taxon>
        <taxon>Streptophyta</taxon>
        <taxon>Embryophyta</taxon>
        <taxon>Tracheophyta</taxon>
        <taxon>Spermatophyta</taxon>
        <taxon>Magnoliopsida</taxon>
        <taxon>eudicotyledons</taxon>
        <taxon>Gunneridae</taxon>
        <taxon>Pentapetalae</taxon>
        <taxon>asterids</taxon>
        <taxon>lamiids</taxon>
        <taxon>Lamiales</taxon>
        <taxon>Pedaliaceae</taxon>
        <taxon>Sesamum</taxon>
    </lineage>
</organism>
<evidence type="ECO:0000256" key="1">
    <source>
        <dbReference type="ARBA" id="ARBA00022723"/>
    </source>
</evidence>
<feature type="region of interest" description="Disordered" evidence="5">
    <location>
        <begin position="732"/>
        <end position="767"/>
    </location>
</feature>
<accession>A0AAW2X3W1</accession>
<dbReference type="GO" id="GO:0008270">
    <property type="term" value="F:zinc ion binding"/>
    <property type="evidence" value="ECO:0007669"/>
    <property type="project" value="UniProtKB-KW"/>
</dbReference>
<keyword evidence="2 4" id="KW-0863">Zinc-finger</keyword>
<comment type="caution">
    <text evidence="7">The sequence shown here is derived from an EMBL/GenBank/DDBJ whole genome shotgun (WGS) entry which is preliminary data.</text>
</comment>
<dbReference type="Pfam" id="PF04434">
    <property type="entry name" value="SWIM"/>
    <property type="match status" value="1"/>
</dbReference>
<dbReference type="InterPro" id="IPR007527">
    <property type="entry name" value="Znf_SWIM"/>
</dbReference>
<evidence type="ECO:0000256" key="2">
    <source>
        <dbReference type="ARBA" id="ARBA00022771"/>
    </source>
</evidence>
<keyword evidence="1" id="KW-0479">Metal-binding</keyword>
<name>A0AAW2X3W1_9LAMI</name>
<dbReference type="InterPro" id="IPR006564">
    <property type="entry name" value="Znf_PMZ"/>
</dbReference>
<gene>
    <name evidence="7" type="ORF">Slati_1416300</name>
</gene>
<dbReference type="InterPro" id="IPR018289">
    <property type="entry name" value="MULE_transposase_dom"/>
</dbReference>
<dbReference type="Pfam" id="PF10551">
    <property type="entry name" value="MULE"/>
    <property type="match status" value="1"/>
</dbReference>
<sequence length="767" mass="88357">MGGLRQIKDECPDIYLIDMLNSYRGFDVPIQIYVEEEEGKPIQVVDSQGNAIEKQTEQEIMYLLNGINFTDEFINDNEVGVQQKEGMDECRNEVGVEEMDDCSQTAGVEVNECSEPVGLRAENDDVRVDNIGKGGFDSFAVNEETGLENQPSAKNKGKRKLSEVNYNDESDEDCSGFDDSSDKDYHQLENESESPSLVLEGMEGESEEDIFQENNNNNVKPMKEFVVNDEDWYNEVERDSDLESLHGEDDDIHNHPYYNDQVEMRDLNLVVGLKFASCQVFREVLRDWTYDNSFAKAKYSSMRMEDAIRNNSNIPVGQLKNTIMRKCRVDVSRWKVQRAKRQALDTIRGRDAIQYELLWDYCETVRAKNPGSKIILRRQEGSDPPLFERLYYSLSAMKLGFLEGCRPIIGLDGCFLKIVYQGQLLVAVGRDGNDNMMPIAIVVVQVENRENWSWFIGELLDDIGGLGADKWSFISDRQKGLVDALRELAPGSEHKFCVRHLYENFKAKFKGAELNEYLWKAATTANKQEFRAHMKKIVELNPKKSQDYETAAEWLSKIPAEHWSRAFFPMKSKCDILVNNLCESFNNFILDARDKPIIIMLECIRTKLMTRLQCKRVEMEKYTGSVCPNVLKKVNKQGKLARHCFNRWCGASEFEIDHFLHKYIVDLDKKTCTCCMFQLTGYPCCHAYSAIADMRHEYEDYVDACYKKPVYLKAYEYMIHGVPGQEQYVNTGSEPLKAPRFKKKRGRPVKMRRKGPNEVQSVSSTRK</sequence>
<keyword evidence="3" id="KW-0862">Zinc</keyword>
<feature type="compositionally biased region" description="Basic residues" evidence="5">
    <location>
        <begin position="739"/>
        <end position="754"/>
    </location>
</feature>
<feature type="domain" description="SWIM-type" evidence="6">
    <location>
        <begin position="663"/>
        <end position="695"/>
    </location>
</feature>
<dbReference type="PANTHER" id="PTHR31973:SF187">
    <property type="entry name" value="MUTATOR TRANSPOSASE MUDRA PROTEIN"/>
    <property type="match status" value="1"/>
</dbReference>
<proteinExistence type="predicted"/>
<evidence type="ECO:0000259" key="6">
    <source>
        <dbReference type="PROSITE" id="PS50966"/>
    </source>
</evidence>
<feature type="region of interest" description="Disordered" evidence="5">
    <location>
        <begin position="144"/>
        <end position="195"/>
    </location>
</feature>